<keyword evidence="1 3" id="KW-0853">WD repeat</keyword>
<dbReference type="KEGG" id="ptm:GSPATT00036042001"/>
<dbReference type="InParanoid" id="A0C7Z4"/>
<dbReference type="OMA" id="EYGTKVC"/>
<gene>
    <name evidence="4" type="ORF">GSPATT00036042001</name>
</gene>
<dbReference type="eggNOG" id="KOG0279">
    <property type="taxonomic scope" value="Eukaryota"/>
</dbReference>
<evidence type="ECO:0000256" key="3">
    <source>
        <dbReference type="PROSITE-ProRule" id="PRU00221"/>
    </source>
</evidence>
<dbReference type="GeneID" id="5020093"/>
<dbReference type="InterPro" id="IPR001680">
    <property type="entry name" value="WD40_rpt"/>
</dbReference>
<dbReference type="PROSITE" id="PS50082">
    <property type="entry name" value="WD_REPEATS_2"/>
    <property type="match status" value="2"/>
</dbReference>
<evidence type="ECO:0000256" key="1">
    <source>
        <dbReference type="ARBA" id="ARBA00022574"/>
    </source>
</evidence>
<protein>
    <submittedName>
        <fullName evidence="4">Uncharacterized protein</fullName>
    </submittedName>
</protein>
<keyword evidence="2" id="KW-0677">Repeat</keyword>
<proteinExistence type="predicted"/>
<dbReference type="RefSeq" id="XP_001434308.1">
    <property type="nucleotide sequence ID" value="XM_001434271.1"/>
</dbReference>
<organism evidence="4 5">
    <name type="scientific">Paramecium tetraurelia</name>
    <dbReference type="NCBI Taxonomy" id="5888"/>
    <lineage>
        <taxon>Eukaryota</taxon>
        <taxon>Sar</taxon>
        <taxon>Alveolata</taxon>
        <taxon>Ciliophora</taxon>
        <taxon>Intramacronucleata</taxon>
        <taxon>Oligohymenophorea</taxon>
        <taxon>Peniculida</taxon>
        <taxon>Parameciidae</taxon>
        <taxon>Paramecium</taxon>
    </lineage>
</organism>
<dbReference type="HOGENOM" id="CLU_019203_2_1_1"/>
<accession>A0C7Z4</accession>
<feature type="repeat" description="WD" evidence="3">
    <location>
        <begin position="261"/>
        <end position="293"/>
    </location>
</feature>
<dbReference type="PANTHER" id="PTHR19920:SF0">
    <property type="entry name" value="CYTOSOLIC IRON-SULFUR PROTEIN ASSEMBLY PROTEIN CIAO1-RELATED"/>
    <property type="match status" value="1"/>
</dbReference>
<name>A0C7Z4_PARTE</name>
<dbReference type="SUPFAM" id="SSF50978">
    <property type="entry name" value="WD40 repeat-like"/>
    <property type="match status" value="1"/>
</dbReference>
<dbReference type="PROSITE" id="PS50294">
    <property type="entry name" value="WD_REPEATS_REGION"/>
    <property type="match status" value="2"/>
</dbReference>
<dbReference type="OrthoDB" id="292605at2759"/>
<dbReference type="InterPro" id="IPR036322">
    <property type="entry name" value="WD40_repeat_dom_sf"/>
</dbReference>
<dbReference type="STRING" id="5888.A0C7Z4"/>
<evidence type="ECO:0000313" key="5">
    <source>
        <dbReference type="Proteomes" id="UP000000600"/>
    </source>
</evidence>
<dbReference type="Proteomes" id="UP000000600">
    <property type="component" value="Unassembled WGS sequence"/>
</dbReference>
<dbReference type="AlphaFoldDB" id="A0C7Z4"/>
<sequence length="533" mass="62419">MSTLINSLMIEKDVDLQCSKKHKLPIQMVVLDSKLTSNERLLCSDCLENFESNAKMVGLTKVLQIIDDKYIKLIQHNQNLISSTIEQIEMIQSSLFEIKSNFNQTLDQLIGNSEEWIKFLYQQGQKTYMYSFFEELELLIQNQQTEDLNQQILKQIQHINLSWITKITHKIQQFNYNSKDLIKNLRQQILSLVINYKTKEINQNKQEGNIDLKLINNTSYQSDDCFAISFNNSGSLMISGCGKFIKLWEFQNGNINEVLKLKGHNDTIRCLTFTNSNNSFISGSGDCSIRCWKQLNFKSWKSSESYNDHTDYIECILLSKDDTQLISSSQDKSIKIWNFDISKNELKLQQTLNQSKYCLNSISLNFSETILVSCGDNNEIIIWGKNKLNYWEYQNTITQSYNEYGTKVCFLKDYQFIWVSGDIQSGNQARIFEFQGGKFIENTSKTIELENDNEFYDLNLFPIVYNKEQNIILIRHKFNIYLLREQNNGLYKIVQKVKQHSNSIQGSMTKDANYLTFWDSYQKIYTTYEIESK</sequence>
<evidence type="ECO:0000256" key="2">
    <source>
        <dbReference type="ARBA" id="ARBA00022737"/>
    </source>
</evidence>
<dbReference type="Pfam" id="PF00400">
    <property type="entry name" value="WD40"/>
    <property type="match status" value="4"/>
</dbReference>
<dbReference type="InterPro" id="IPR019775">
    <property type="entry name" value="WD40_repeat_CS"/>
</dbReference>
<keyword evidence="5" id="KW-1185">Reference proteome</keyword>
<dbReference type="EMBL" id="CT868048">
    <property type="protein sequence ID" value="CAK66911.1"/>
    <property type="molecule type" value="Genomic_DNA"/>
</dbReference>
<evidence type="ECO:0000313" key="4">
    <source>
        <dbReference type="EMBL" id="CAK66911.1"/>
    </source>
</evidence>
<dbReference type="PROSITE" id="PS00678">
    <property type="entry name" value="WD_REPEATS_1"/>
    <property type="match status" value="1"/>
</dbReference>
<dbReference type="SMART" id="SM00320">
    <property type="entry name" value="WD40"/>
    <property type="match status" value="4"/>
</dbReference>
<reference evidence="4 5" key="1">
    <citation type="journal article" date="2006" name="Nature">
        <title>Global trends of whole-genome duplications revealed by the ciliate Paramecium tetraurelia.</title>
        <authorList>
            <consortium name="Genoscope"/>
            <person name="Aury J.-M."/>
            <person name="Jaillon O."/>
            <person name="Duret L."/>
            <person name="Noel B."/>
            <person name="Jubin C."/>
            <person name="Porcel B.M."/>
            <person name="Segurens B."/>
            <person name="Daubin V."/>
            <person name="Anthouard V."/>
            <person name="Aiach N."/>
            <person name="Arnaiz O."/>
            <person name="Billaut A."/>
            <person name="Beisson J."/>
            <person name="Blanc I."/>
            <person name="Bouhouche K."/>
            <person name="Camara F."/>
            <person name="Duharcourt S."/>
            <person name="Guigo R."/>
            <person name="Gogendeau D."/>
            <person name="Katinka M."/>
            <person name="Keller A.-M."/>
            <person name="Kissmehl R."/>
            <person name="Klotz C."/>
            <person name="Koll F."/>
            <person name="Le Moue A."/>
            <person name="Lepere C."/>
            <person name="Malinsky S."/>
            <person name="Nowacki M."/>
            <person name="Nowak J.K."/>
            <person name="Plattner H."/>
            <person name="Poulain J."/>
            <person name="Ruiz F."/>
            <person name="Serrano V."/>
            <person name="Zagulski M."/>
            <person name="Dessen P."/>
            <person name="Betermier M."/>
            <person name="Weissenbach J."/>
            <person name="Scarpelli C."/>
            <person name="Schachter V."/>
            <person name="Sperling L."/>
            <person name="Meyer E."/>
            <person name="Cohen J."/>
            <person name="Wincker P."/>
        </authorList>
    </citation>
    <scope>NUCLEOTIDE SEQUENCE [LARGE SCALE GENOMIC DNA]</scope>
    <source>
        <strain evidence="4 5">Stock d4-2</strain>
    </source>
</reference>
<dbReference type="InterPro" id="IPR015943">
    <property type="entry name" value="WD40/YVTN_repeat-like_dom_sf"/>
</dbReference>
<dbReference type="PANTHER" id="PTHR19920">
    <property type="entry name" value="WD40 PROTEIN CIAO1"/>
    <property type="match status" value="1"/>
</dbReference>
<feature type="repeat" description="WD" evidence="3">
    <location>
        <begin position="306"/>
        <end position="347"/>
    </location>
</feature>
<dbReference type="Gene3D" id="2.130.10.10">
    <property type="entry name" value="YVTN repeat-like/Quinoprotein amine dehydrogenase"/>
    <property type="match status" value="1"/>
</dbReference>